<dbReference type="EMBL" id="DS999641">
    <property type="protein sequence ID" value="EFE67185.2"/>
    <property type="molecule type" value="Genomic_DNA"/>
</dbReference>
<dbReference type="Proteomes" id="UP000003824">
    <property type="component" value="Unassembled WGS sequence"/>
</dbReference>
<feature type="region of interest" description="Disordered" evidence="1">
    <location>
        <begin position="1"/>
        <end position="95"/>
    </location>
</feature>
<proteinExistence type="predicted"/>
<organism evidence="2 3">
    <name type="scientific">Streptomyces viridosporus (strain ATCC 14672 / DSM 40746 / JCM 4963 / KCTC 9882 / NRRL B-12104 / FH 1290)</name>
    <name type="common">Streptomyces ghanaensis</name>
    <dbReference type="NCBI Taxonomy" id="566461"/>
    <lineage>
        <taxon>Bacteria</taxon>
        <taxon>Bacillati</taxon>
        <taxon>Actinomycetota</taxon>
        <taxon>Actinomycetes</taxon>
        <taxon>Kitasatosporales</taxon>
        <taxon>Streptomycetaceae</taxon>
        <taxon>Streptomyces</taxon>
    </lineage>
</organism>
<evidence type="ECO:0000313" key="3">
    <source>
        <dbReference type="Proteomes" id="UP000003824"/>
    </source>
</evidence>
<reference evidence="3" key="1">
    <citation type="submission" date="2008-12" db="EMBL/GenBank/DDBJ databases">
        <title>Annotation of Streptomyces ghanaensis ATCC 14672.</title>
        <authorList>
            <consortium name="The Broad Institute Genome Sequencing Platform"/>
            <consortium name="Broad Institute Microbial Sequencing Center"/>
            <person name="Fischbach M."/>
            <person name="Ward D."/>
            <person name="Young S."/>
            <person name="Kodira C.D."/>
            <person name="Zeng Q."/>
            <person name="Koehrsen M."/>
            <person name="Godfrey P."/>
            <person name="Alvarado L."/>
            <person name="Berlin A.M."/>
            <person name="Borenstein D."/>
            <person name="Chen Z."/>
            <person name="Engels R."/>
            <person name="Freedman E."/>
            <person name="Gellesch M."/>
            <person name="Goldberg J."/>
            <person name="Griggs A."/>
            <person name="Gujja S."/>
            <person name="Heiman D.I."/>
            <person name="Hepburn T.A."/>
            <person name="Howarth C."/>
            <person name="Jen D."/>
            <person name="Larson L."/>
            <person name="Lewis B."/>
            <person name="Mehta T."/>
            <person name="Park D."/>
            <person name="Pearson M."/>
            <person name="Roberts A."/>
            <person name="Saif S."/>
            <person name="Shea T.D."/>
            <person name="Shenoy N."/>
            <person name="Sisk P."/>
            <person name="Stolte C."/>
            <person name="Sykes S.N."/>
            <person name="Walk T."/>
            <person name="White J."/>
            <person name="Yandava C."/>
            <person name="Straight P."/>
            <person name="Clardy J."/>
            <person name="Hung D."/>
            <person name="Kolter R."/>
            <person name="Mekalanos J."/>
            <person name="Walker S."/>
            <person name="Walsh C.T."/>
            <person name="Wieland B.L.C."/>
            <person name="Ilzarbe M."/>
            <person name="Galagan J."/>
            <person name="Nusbaum C."/>
            <person name="Birren B."/>
        </authorList>
    </citation>
    <scope>NUCLEOTIDE SEQUENCE [LARGE SCALE GENOMIC DNA]</scope>
    <source>
        <strain evidence="3">ATCC 14672 / DSM 40746 / JCM 4963 / KCTC 9882 / NRRL B-12104 / FH 1290</strain>
    </source>
</reference>
<evidence type="ECO:0000313" key="2">
    <source>
        <dbReference type="EMBL" id="EFE67185.2"/>
    </source>
</evidence>
<gene>
    <name evidence="2" type="ORF">SSFG_02434</name>
</gene>
<dbReference type="AlphaFoldDB" id="D5ZYT2"/>
<protein>
    <submittedName>
        <fullName evidence="2">Predicted protein</fullName>
    </submittedName>
</protein>
<accession>D5ZYT2</accession>
<sequence>MPGGGRPSQPPATGLLPKRNAFNYSFGFRTSRSGQFPSGRAPPNGPPLCPDHPRSIPAHSGNGASALREERLIVQSGVRNGRTRVTTGEDNSLCR</sequence>
<evidence type="ECO:0000256" key="1">
    <source>
        <dbReference type="SAM" id="MobiDB-lite"/>
    </source>
</evidence>
<feature type="compositionally biased region" description="Polar residues" evidence="1">
    <location>
        <begin position="83"/>
        <end position="95"/>
    </location>
</feature>
<name>D5ZYT2_STRV1</name>